<evidence type="ECO:0000313" key="2">
    <source>
        <dbReference type="EMBL" id="CAK9118289.1"/>
    </source>
</evidence>
<dbReference type="Proteomes" id="UP001642484">
    <property type="component" value="Unassembled WGS sequence"/>
</dbReference>
<name>A0ABP0T1J2_9DINO</name>
<evidence type="ECO:0000313" key="3">
    <source>
        <dbReference type="Proteomes" id="UP001642484"/>
    </source>
</evidence>
<accession>A0ABP0T1J2</accession>
<gene>
    <name evidence="2" type="ORF">CCMP2556_LOCUS55412</name>
</gene>
<keyword evidence="1" id="KW-0732">Signal</keyword>
<sequence length="212" mass="23586">MSIRRLTGLTALVALSSSSAEDVVASCIADFEVADELMLLQGKVHLHSMEVDSEGDRAVLEMERQRFGKSSHSAEDIDIGAATGVGVLEEQHAHYLVNELREPQMPQLWELWKKRFQSFSHEPWVLALKEKTLRFGRRAALLAVEAGHSTAQTLASTPQRALQWIHSTATHSLVMPTMTLTAFRVMGTDTQATPSRLVGAEEKRPSRYTSYL</sequence>
<evidence type="ECO:0000256" key="1">
    <source>
        <dbReference type="SAM" id="SignalP"/>
    </source>
</evidence>
<dbReference type="EMBL" id="CAXAMN010028961">
    <property type="protein sequence ID" value="CAK9118289.1"/>
    <property type="molecule type" value="Genomic_DNA"/>
</dbReference>
<proteinExistence type="predicted"/>
<protein>
    <submittedName>
        <fullName evidence="2">Uncharacterized protein</fullName>
    </submittedName>
</protein>
<feature type="chain" id="PRO_5046616087" evidence="1">
    <location>
        <begin position="21"/>
        <end position="212"/>
    </location>
</feature>
<organism evidence="2 3">
    <name type="scientific">Durusdinium trenchii</name>
    <dbReference type="NCBI Taxonomy" id="1381693"/>
    <lineage>
        <taxon>Eukaryota</taxon>
        <taxon>Sar</taxon>
        <taxon>Alveolata</taxon>
        <taxon>Dinophyceae</taxon>
        <taxon>Suessiales</taxon>
        <taxon>Symbiodiniaceae</taxon>
        <taxon>Durusdinium</taxon>
    </lineage>
</organism>
<keyword evidence="3" id="KW-1185">Reference proteome</keyword>
<reference evidence="2 3" key="1">
    <citation type="submission" date="2024-02" db="EMBL/GenBank/DDBJ databases">
        <authorList>
            <person name="Chen Y."/>
            <person name="Shah S."/>
            <person name="Dougan E. K."/>
            <person name="Thang M."/>
            <person name="Chan C."/>
        </authorList>
    </citation>
    <scope>NUCLEOTIDE SEQUENCE [LARGE SCALE GENOMIC DNA]</scope>
</reference>
<feature type="signal peptide" evidence="1">
    <location>
        <begin position="1"/>
        <end position="20"/>
    </location>
</feature>
<comment type="caution">
    <text evidence="2">The sequence shown here is derived from an EMBL/GenBank/DDBJ whole genome shotgun (WGS) entry which is preliminary data.</text>
</comment>